<feature type="region of interest" description="Disordered" evidence="1">
    <location>
        <begin position="269"/>
        <end position="309"/>
    </location>
</feature>
<dbReference type="KEGG" id="aef:GEV26_15270"/>
<protein>
    <submittedName>
        <fullName evidence="2">Uncharacterized protein</fullName>
    </submittedName>
</protein>
<feature type="region of interest" description="Disordered" evidence="1">
    <location>
        <begin position="170"/>
        <end position="253"/>
    </location>
</feature>
<gene>
    <name evidence="2" type="ORF">GEV26_15270</name>
</gene>
<keyword evidence="3" id="KW-1185">Reference proteome</keyword>
<evidence type="ECO:0000256" key="1">
    <source>
        <dbReference type="SAM" id="MobiDB-lite"/>
    </source>
</evidence>
<proteinExistence type="predicted"/>
<evidence type="ECO:0000313" key="3">
    <source>
        <dbReference type="Proteomes" id="UP000392064"/>
    </source>
</evidence>
<evidence type="ECO:0000313" key="2">
    <source>
        <dbReference type="EMBL" id="QGG42627.1"/>
    </source>
</evidence>
<dbReference type="AlphaFoldDB" id="A0A5Q2MHP4"/>
<organism evidence="2 3">
    <name type="scientific">Aeromicrobium yanjiei</name>
    <dbReference type="NCBI Taxonomy" id="2662028"/>
    <lineage>
        <taxon>Bacteria</taxon>
        <taxon>Bacillati</taxon>
        <taxon>Actinomycetota</taxon>
        <taxon>Actinomycetes</taxon>
        <taxon>Propionibacteriales</taxon>
        <taxon>Nocardioidaceae</taxon>
        <taxon>Aeromicrobium</taxon>
    </lineage>
</organism>
<accession>A0A5Q2MHP4</accession>
<sequence>MTDDSRSWEIARRLYALPRADFIPARNAEARELKGSDGDLARAVATWGKPTAAADLVNRLVRARADLVDEVGELGRRLRSAQRRSEAAELRGLDQERRALVGRAVDAARAVAEDGDGHATDATLRDVEQTVWAAVVDAGAFAAFRAGVLVRPMAPGGFGEVDVSASSALPVEADESAEDTAPVPPRARPAAAQKTEPPRPPSPTPEQLAARRKARKDLDAAAQDLAAAQQASEEAARLAEESEHRAEDLQRERDELRERLADLEREARESVRLAKEQQAALRTAERERRTAVARHERAQRRLEQAEDVR</sequence>
<dbReference type="Proteomes" id="UP000392064">
    <property type="component" value="Chromosome"/>
</dbReference>
<reference evidence="2 3" key="1">
    <citation type="submission" date="2019-11" db="EMBL/GenBank/DDBJ databases">
        <authorList>
            <person name="Li J."/>
        </authorList>
    </citation>
    <scope>NUCLEOTIDE SEQUENCE [LARGE SCALE GENOMIC DNA]</scope>
    <source>
        <strain evidence="2 3">MF47</strain>
    </source>
</reference>
<feature type="compositionally biased region" description="Basic and acidic residues" evidence="1">
    <location>
        <begin position="234"/>
        <end position="253"/>
    </location>
</feature>
<feature type="compositionally biased region" description="Basic and acidic residues" evidence="1">
    <location>
        <begin position="283"/>
        <end position="309"/>
    </location>
</feature>
<feature type="compositionally biased region" description="Low complexity" evidence="1">
    <location>
        <begin position="220"/>
        <end position="233"/>
    </location>
</feature>
<name>A0A5Q2MHP4_9ACTN</name>
<dbReference type="EMBL" id="CP045737">
    <property type="protein sequence ID" value="QGG42627.1"/>
    <property type="molecule type" value="Genomic_DNA"/>
</dbReference>
<dbReference type="RefSeq" id="WP_153654422.1">
    <property type="nucleotide sequence ID" value="NZ_CP045737.1"/>
</dbReference>